<name>A0AAV2B0A1_9ARAC</name>
<proteinExistence type="predicted"/>
<dbReference type="Proteomes" id="UP001497382">
    <property type="component" value="Unassembled WGS sequence"/>
</dbReference>
<protein>
    <submittedName>
        <fullName evidence="3">Uncharacterized protein</fullName>
    </submittedName>
</protein>
<gene>
    <name evidence="3" type="ORF">LARSCL_LOCUS15398</name>
</gene>
<feature type="non-terminal residue" evidence="3">
    <location>
        <position position="161"/>
    </location>
</feature>
<reference evidence="3 4" key="1">
    <citation type="submission" date="2024-04" db="EMBL/GenBank/DDBJ databases">
        <authorList>
            <person name="Rising A."/>
            <person name="Reimegard J."/>
            <person name="Sonavane S."/>
            <person name="Akerstrom W."/>
            <person name="Nylinder S."/>
            <person name="Hedman E."/>
            <person name="Kallberg Y."/>
        </authorList>
    </citation>
    <scope>NUCLEOTIDE SEQUENCE [LARGE SCALE GENOMIC DNA]</scope>
</reference>
<evidence type="ECO:0000313" key="3">
    <source>
        <dbReference type="EMBL" id="CAL1288528.1"/>
    </source>
</evidence>
<evidence type="ECO:0000256" key="2">
    <source>
        <dbReference type="SAM" id="SignalP"/>
    </source>
</evidence>
<dbReference type="EMBL" id="CAXIEN010000233">
    <property type="protein sequence ID" value="CAL1288528.1"/>
    <property type="molecule type" value="Genomic_DNA"/>
</dbReference>
<evidence type="ECO:0000256" key="1">
    <source>
        <dbReference type="SAM" id="MobiDB-lite"/>
    </source>
</evidence>
<accession>A0AAV2B0A1</accession>
<feature type="signal peptide" evidence="2">
    <location>
        <begin position="1"/>
        <end position="19"/>
    </location>
</feature>
<feature type="chain" id="PRO_5043315104" evidence="2">
    <location>
        <begin position="20"/>
        <end position="161"/>
    </location>
</feature>
<feature type="region of interest" description="Disordered" evidence="1">
    <location>
        <begin position="95"/>
        <end position="123"/>
    </location>
</feature>
<keyword evidence="2" id="KW-0732">Signal</keyword>
<dbReference type="AlphaFoldDB" id="A0AAV2B0A1"/>
<organism evidence="3 4">
    <name type="scientific">Larinioides sclopetarius</name>
    <dbReference type="NCBI Taxonomy" id="280406"/>
    <lineage>
        <taxon>Eukaryota</taxon>
        <taxon>Metazoa</taxon>
        <taxon>Ecdysozoa</taxon>
        <taxon>Arthropoda</taxon>
        <taxon>Chelicerata</taxon>
        <taxon>Arachnida</taxon>
        <taxon>Araneae</taxon>
        <taxon>Araneomorphae</taxon>
        <taxon>Entelegynae</taxon>
        <taxon>Araneoidea</taxon>
        <taxon>Araneidae</taxon>
        <taxon>Larinioides</taxon>
    </lineage>
</organism>
<keyword evidence="4" id="KW-1185">Reference proteome</keyword>
<sequence length="161" mass="17765">MLSVLLVAITLSISTIAVANDDIYVGNKFTSSISGTKSTTETSETAVFERVGNVYDYRSNNGIISPLSYISVPQSGYRKFREAMRQFQNFPSVFQHDRKSSGSGIGYSVEDKESESPKAVNSSDYSLPIKSLNFNTVENVDGPSSSYRDNYGTLFTGRYML</sequence>
<evidence type="ECO:0000313" key="4">
    <source>
        <dbReference type="Proteomes" id="UP001497382"/>
    </source>
</evidence>
<comment type="caution">
    <text evidence="3">The sequence shown here is derived from an EMBL/GenBank/DDBJ whole genome shotgun (WGS) entry which is preliminary data.</text>
</comment>